<organism evidence="1">
    <name type="scientific">Zea mays</name>
    <name type="common">Maize</name>
    <dbReference type="NCBI Taxonomy" id="4577"/>
    <lineage>
        <taxon>Eukaryota</taxon>
        <taxon>Viridiplantae</taxon>
        <taxon>Streptophyta</taxon>
        <taxon>Embryophyta</taxon>
        <taxon>Tracheophyta</taxon>
        <taxon>Spermatophyta</taxon>
        <taxon>Magnoliopsida</taxon>
        <taxon>Liliopsida</taxon>
        <taxon>Poales</taxon>
        <taxon>Poaceae</taxon>
        <taxon>PACMAD clade</taxon>
        <taxon>Panicoideae</taxon>
        <taxon>Andropogonodae</taxon>
        <taxon>Andropogoneae</taxon>
        <taxon>Tripsacinae</taxon>
        <taxon>Zea</taxon>
    </lineage>
</organism>
<name>B8A1H7_MAIZE</name>
<accession>B8A1H7</accession>
<dbReference type="EMBL" id="BT055419">
    <property type="protein sequence ID" value="ACL54026.1"/>
    <property type="molecule type" value="mRNA"/>
</dbReference>
<proteinExistence type="evidence at transcript level"/>
<reference evidence="1" key="2">
    <citation type="submission" date="2012-06" db="EMBL/GenBank/DDBJ databases">
        <authorList>
            <person name="Yu Y."/>
            <person name="Currie J."/>
            <person name="Lomeli R."/>
            <person name="Angelova A."/>
            <person name="Collura K."/>
            <person name="Wissotski M."/>
            <person name="Campos D."/>
            <person name="Kudrna D."/>
            <person name="Golser W."/>
            <person name="Ashely E."/>
            <person name="Descour A."/>
            <person name="Fernandes J."/>
            <person name="Soderlund C."/>
            <person name="Walbot V."/>
        </authorList>
    </citation>
    <scope>NUCLEOTIDE SEQUENCE</scope>
    <source>
        <strain evidence="1">B73</strain>
    </source>
</reference>
<reference evidence="1" key="1">
    <citation type="journal article" date="2009" name="PLoS Genet.">
        <title>Sequencing, mapping, and analysis of 27,455 maize full-length cDNAs.</title>
        <authorList>
            <person name="Soderlund C."/>
            <person name="Descour A."/>
            <person name="Kudrna D."/>
            <person name="Bomhoff M."/>
            <person name="Boyd L."/>
            <person name="Currie J."/>
            <person name="Angelova A."/>
            <person name="Collura K."/>
            <person name="Wissotski M."/>
            <person name="Ashley E."/>
            <person name="Morrow D."/>
            <person name="Fernandes J."/>
            <person name="Walbot V."/>
            <person name="Yu Y."/>
        </authorList>
    </citation>
    <scope>NUCLEOTIDE SEQUENCE</scope>
    <source>
        <strain evidence="1">B73</strain>
    </source>
</reference>
<sequence>MHASYSHTVLTLSKRTFWLFRGVGSSDMITCGIVIPPETIISMPSRIDKLGLIISAEFTKKMSPIYK</sequence>
<evidence type="ECO:0000313" key="1">
    <source>
        <dbReference type="EMBL" id="ACL54026.1"/>
    </source>
</evidence>
<protein>
    <submittedName>
        <fullName evidence="1">Uncharacterized protein</fullName>
    </submittedName>
</protein>
<dbReference type="AlphaFoldDB" id="B8A1H7"/>